<keyword evidence="1" id="KW-0472">Membrane</keyword>
<keyword evidence="1" id="KW-0812">Transmembrane</keyword>
<dbReference type="InterPro" id="IPR009547">
    <property type="entry name" value="Tenui_PVC2"/>
</dbReference>
<evidence type="ECO:0000313" key="3">
    <source>
        <dbReference type="Proteomes" id="UP001181271"/>
    </source>
</evidence>
<evidence type="ECO:0000256" key="1">
    <source>
        <dbReference type="SAM" id="Phobius"/>
    </source>
</evidence>
<proteinExistence type="predicted"/>
<accession>A0AAX1PCG2</accession>
<sequence length="409" mass="46024">MNFMTVYFLLSVSALQSDARSVTKDDWMISKDEDLGKAYIQLSCAYRSKPCVKPKLLNGYYIENGIVCYNHGPINLFETCYTGDYNSKIPVHEAFSQFGGITYIECDDEVVSATTLVGFMQTPHQSKVLPINKENGLEVSYPYSEDNLFKGFVYVEDIKYCKENSTKKIVSDDATSLEHPAICEDGKLVASSTECDITVGQTKLHIPNCASVKLPVYDDNIEVCQNNFCKNITCTVSSMCVAYDRMDFLTRVKNYECSDSYRYYGYLLTLIAIVTICTFGMVIINILICLKPVFWILKTIMMAIAGICHKKPKLEMMEINMAEVRVVDETNEGLLLSENSHAPNSNVPEVVCQRAYRTASGLIYVPYILMLVLSMFTLTEGLCNDLLTSLSNVEVCNGKDCHYSTKIVW</sequence>
<feature type="transmembrane region" description="Helical" evidence="1">
    <location>
        <begin position="263"/>
        <end position="288"/>
    </location>
</feature>
<dbReference type="Pfam" id="PF06656">
    <property type="entry name" value="Tenui_PVC2"/>
    <property type="match status" value="1"/>
</dbReference>
<evidence type="ECO:0000313" key="2">
    <source>
        <dbReference type="EMBL" id="QZU27240.1"/>
    </source>
</evidence>
<dbReference type="EMBL" id="MZ703098">
    <property type="protein sequence ID" value="QZU27240.1"/>
    <property type="molecule type" value="Genomic_RNA"/>
</dbReference>
<keyword evidence="1" id="KW-1133">Transmembrane helix</keyword>
<reference evidence="2" key="1">
    <citation type="submission" date="2021-08" db="EMBL/GenBank/DDBJ databases">
        <title>A novel tenuivirus infecting wheat in Brazil.</title>
        <authorList>
            <person name="Pereira F.S."/>
            <person name="Stempkowski L.A."/>
            <person name="Fajardo T.M."/>
            <person name="Junior A.N."/>
            <person name="Lau D."/>
            <person name="Mar T.B."/>
            <person name="Nascimento S.C."/>
            <person name="Bogo A."/>
            <person name="Casa R.T."/>
            <person name="Silva F.N."/>
        </authorList>
    </citation>
    <scope>NUCLEOTIDE SEQUENCE</scope>
    <source>
        <strain evidence="2">BR:PG10:18</strain>
    </source>
</reference>
<keyword evidence="3" id="KW-1185">Reference proteome</keyword>
<organism evidence="2 3">
    <name type="scientific">Wheat white spike virus</name>
    <dbReference type="NCBI Taxonomy" id="2871179"/>
    <lineage>
        <taxon>Viruses</taxon>
        <taxon>Riboviria</taxon>
        <taxon>Orthornavirae</taxon>
        <taxon>Negarnaviricota</taxon>
        <taxon>Polyploviricotina</taxon>
        <taxon>Bunyaviricetes</taxon>
        <taxon>Hareavirales</taxon>
        <taxon>Phenuiviridae</taxon>
        <taxon>Tenuivirus</taxon>
        <taxon>Tenuivirus pontaense</taxon>
    </lineage>
</organism>
<name>A0AAX1PCG2_9VIRU</name>
<feature type="transmembrane region" description="Helical" evidence="1">
    <location>
        <begin position="361"/>
        <end position="379"/>
    </location>
</feature>
<protein>
    <submittedName>
        <fullName evidence="2">Pc2</fullName>
    </submittedName>
</protein>
<dbReference type="Proteomes" id="UP001181271">
    <property type="component" value="Genome"/>
</dbReference>